<keyword evidence="4" id="KW-1185">Reference proteome</keyword>
<feature type="compositionally biased region" description="Low complexity" evidence="1">
    <location>
        <begin position="32"/>
        <end position="48"/>
    </location>
</feature>
<evidence type="ECO:0000256" key="1">
    <source>
        <dbReference type="SAM" id="MobiDB-lite"/>
    </source>
</evidence>
<feature type="compositionally biased region" description="Low complexity" evidence="1">
    <location>
        <begin position="1054"/>
        <end position="1063"/>
    </location>
</feature>
<feature type="region of interest" description="Disordered" evidence="1">
    <location>
        <begin position="1034"/>
        <end position="1117"/>
    </location>
</feature>
<feature type="compositionally biased region" description="Polar residues" evidence="1">
    <location>
        <begin position="93"/>
        <end position="103"/>
    </location>
</feature>
<feature type="region of interest" description="Disordered" evidence="1">
    <location>
        <begin position="240"/>
        <end position="279"/>
    </location>
</feature>
<dbReference type="EMBL" id="JAHMUF010000014">
    <property type="protein sequence ID" value="KAG7192970.1"/>
    <property type="molecule type" value="Genomic_DNA"/>
</dbReference>
<proteinExistence type="predicted"/>
<feature type="compositionally biased region" description="Basic and acidic residues" evidence="1">
    <location>
        <begin position="1034"/>
        <end position="1044"/>
    </location>
</feature>
<organism evidence="3 4">
    <name type="scientific">Scheffersomyces spartinae</name>
    <dbReference type="NCBI Taxonomy" id="45513"/>
    <lineage>
        <taxon>Eukaryota</taxon>
        <taxon>Fungi</taxon>
        <taxon>Dikarya</taxon>
        <taxon>Ascomycota</taxon>
        <taxon>Saccharomycotina</taxon>
        <taxon>Pichiomycetes</taxon>
        <taxon>Debaryomycetaceae</taxon>
        <taxon>Scheffersomyces</taxon>
    </lineage>
</organism>
<gene>
    <name evidence="3" type="ORF">KQ657_001077</name>
</gene>
<dbReference type="SMART" id="SM01017">
    <property type="entry name" value="Arrestin_C"/>
    <property type="match status" value="1"/>
</dbReference>
<dbReference type="AlphaFoldDB" id="A0A9P7V7T8"/>
<feature type="compositionally biased region" description="Low complexity" evidence="1">
    <location>
        <begin position="73"/>
        <end position="87"/>
    </location>
</feature>
<evidence type="ECO:0000313" key="3">
    <source>
        <dbReference type="EMBL" id="KAG7192970.1"/>
    </source>
</evidence>
<feature type="domain" description="Arrestin C-terminal-like" evidence="2">
    <location>
        <begin position="546"/>
        <end position="831"/>
    </location>
</feature>
<dbReference type="Proteomes" id="UP000790833">
    <property type="component" value="Unassembled WGS sequence"/>
</dbReference>
<sequence length="1162" mass="129791">MTYYWLENRKMHSKSFAFDRIKNKVKGRRASEPSAKTISSASSSPRPSQDLLGGIFTSYRGESPAYSPHRGLESSILSPPPVVIVEPPLEPRNGSSPSASTTSRRMRAQSLSLLGVNNPLSTSGGYLSSRSRSRSNSNPRILRTSNRKSSKELARHESNMVVQKKLNALLLDLGVHSPIPLRTTNNNLNGSVAKNFKIHIANSNDVIYLPPALHASSTYDDFDSGMGIPIDGYIDQSRYRAEENSRSPTSSSEEDSDEIASSTGGKSQHDPPPDTDNVPKHLKQQLKLFQAPNFLSTKIESANHIPHTFAVVIELEKDECHLKEINISLSSQTNVSWPLGDSFNRNFNREKFNIGNMEWCFPNLNAADYFISTSNTNDSKCKQLSPEELAWRTREYQLKVSPDCSSGNSTNKASGKTSGSSHNQSTSSSHHFPLEFIKDIHDYVDGLHNEKENHNHNHNQNEDNTTYKAGLYLFILPILIPFNIPPTINSINGYLNHFMNVNMQKVSEKFNRKSSIYAQYNVPMIRTPPSVGDSVADKPIYVNRVWNESLHYIITFPKKYVSLGCEHVINVKLVPLVKDVIIKRIKFNVLERITYVSKDLAKEYDYDLEDPFNLRFPGDNSRKRERVIPLCELKTKNKYNNNLVDPYKEEVIKCPDNNLLFSCYELEDPTAVNSKYIATPLDINVALPFLTTKLDKLVLTSSVLEPKTPNRIVSRKASIVDPISNSPSSPYIGALETSIAHDGIQDDSVELKVDTVSLFGNEELIIRNNLKDGYTLLSKALYPDSNYRHIQINHRLQVCFRISKPDPKDGYKMHHYEVVVDTPLILLSAKCDDTSTQLPKYDEIATPSTLNDSSNIFRTPDYSGQGVTIKALNVNDDGTINSYTDRLPSFEEAISLKTTPIMRTFSVSEDPLSRIPSISLPSSTEMPLGPAPAYLDMNELVTSELPPDLNLSESEINSSTQPNIRDSLACSFGQKSNKMTSNCDERTSKSITEHPECQANCTLIVDNMKSSLENYLGDSTKGVLVPLEFEEDINVPKEPKKDANETNGDNDSYTDQTTQSTDSPMTNNDTILSFLITEDGNKNGPSLSPSPPVVPTDSNTSEKKVVPSGDDNTGDEKDMIDHDYTLLLPLLDNYSTDNIKSIIESLTDQISLKQEQDIYHAV</sequence>
<dbReference type="GeneID" id="66114451"/>
<evidence type="ECO:0000259" key="2">
    <source>
        <dbReference type="SMART" id="SM01017"/>
    </source>
</evidence>
<feature type="region of interest" description="Disordered" evidence="1">
    <location>
        <begin position="24"/>
        <end position="105"/>
    </location>
</feature>
<dbReference type="InterPro" id="IPR011022">
    <property type="entry name" value="Arrestin_C-like"/>
</dbReference>
<feature type="region of interest" description="Disordered" evidence="1">
    <location>
        <begin position="122"/>
        <end position="156"/>
    </location>
</feature>
<evidence type="ECO:0000313" key="4">
    <source>
        <dbReference type="Proteomes" id="UP000790833"/>
    </source>
</evidence>
<reference evidence="3" key="1">
    <citation type="submission" date="2021-03" db="EMBL/GenBank/DDBJ databases">
        <authorList>
            <person name="Palmer J.M."/>
        </authorList>
    </citation>
    <scope>NUCLEOTIDE SEQUENCE</scope>
    <source>
        <strain evidence="3">ARV_011</strain>
    </source>
</reference>
<feature type="compositionally biased region" description="Polar residues" evidence="1">
    <location>
        <begin position="403"/>
        <end position="417"/>
    </location>
</feature>
<name>A0A9P7V7T8_9ASCO</name>
<feature type="region of interest" description="Disordered" evidence="1">
    <location>
        <begin position="401"/>
        <end position="429"/>
    </location>
</feature>
<feature type="compositionally biased region" description="Low complexity" evidence="1">
    <location>
        <begin position="418"/>
        <end position="429"/>
    </location>
</feature>
<dbReference type="RefSeq" id="XP_043048519.1">
    <property type="nucleotide sequence ID" value="XM_043191887.1"/>
</dbReference>
<protein>
    <recommendedName>
        <fullName evidence="2">Arrestin C-terminal-like domain-containing protein</fullName>
    </recommendedName>
</protein>
<comment type="caution">
    <text evidence="3">The sequence shown here is derived from an EMBL/GenBank/DDBJ whole genome shotgun (WGS) entry which is preliminary data.</text>
</comment>
<feature type="compositionally biased region" description="Low complexity" evidence="1">
    <location>
        <begin position="128"/>
        <end position="138"/>
    </location>
</feature>
<accession>A0A9P7V7T8</accession>
<dbReference type="OrthoDB" id="2333384at2759"/>